<sequence length="286" mass="32577">MPRLPVDSDSKRSSHVIPALQFVRKYLRRANKAILRSYKFKLIRGRDLPIRFRPWFLLFTTLLLILLGLLGFTNLPNSVPLNDKVLHFVCLGAATGIFYWIFDVDEDARRVWFWRYAGLICTFILCFFLGGIVSEFVQSMLPYKTFQSGDVVANLLGSSCGLFISYYLEKYYRRRREISRLYRPLDAAAEDMLSDDELDTLTSPTLPLYRQTPQLLTGPAEPKRVGSGPRLANVWDSGEDLFAVGEDDDDVDHRDARPAASENTSRSTQFLALPSVSLKPGLFGLY</sequence>
<evidence type="ECO:0000256" key="1">
    <source>
        <dbReference type="SAM" id="MobiDB-lite"/>
    </source>
</evidence>
<keyword evidence="2" id="KW-0472">Membrane</keyword>
<accession>A0A9P6DYN8</accession>
<proteinExistence type="predicted"/>
<comment type="caution">
    <text evidence="3">The sequence shown here is derived from an EMBL/GenBank/DDBJ whole genome shotgun (WGS) entry which is preliminary data.</text>
</comment>
<keyword evidence="2" id="KW-0812">Transmembrane</keyword>
<organism evidence="3 4">
    <name type="scientific">Hydnum rufescens UP504</name>
    <dbReference type="NCBI Taxonomy" id="1448309"/>
    <lineage>
        <taxon>Eukaryota</taxon>
        <taxon>Fungi</taxon>
        <taxon>Dikarya</taxon>
        <taxon>Basidiomycota</taxon>
        <taxon>Agaricomycotina</taxon>
        <taxon>Agaricomycetes</taxon>
        <taxon>Cantharellales</taxon>
        <taxon>Hydnaceae</taxon>
        <taxon>Hydnum</taxon>
    </lineage>
</organism>
<reference evidence="3" key="1">
    <citation type="journal article" date="2020" name="Nat. Commun.">
        <title>Large-scale genome sequencing of mycorrhizal fungi provides insights into the early evolution of symbiotic traits.</title>
        <authorList>
            <person name="Miyauchi S."/>
            <person name="Kiss E."/>
            <person name="Kuo A."/>
            <person name="Drula E."/>
            <person name="Kohler A."/>
            <person name="Sanchez-Garcia M."/>
            <person name="Morin E."/>
            <person name="Andreopoulos B."/>
            <person name="Barry K.W."/>
            <person name="Bonito G."/>
            <person name="Buee M."/>
            <person name="Carver A."/>
            <person name="Chen C."/>
            <person name="Cichocki N."/>
            <person name="Clum A."/>
            <person name="Culley D."/>
            <person name="Crous P.W."/>
            <person name="Fauchery L."/>
            <person name="Girlanda M."/>
            <person name="Hayes R.D."/>
            <person name="Keri Z."/>
            <person name="LaButti K."/>
            <person name="Lipzen A."/>
            <person name="Lombard V."/>
            <person name="Magnuson J."/>
            <person name="Maillard F."/>
            <person name="Murat C."/>
            <person name="Nolan M."/>
            <person name="Ohm R.A."/>
            <person name="Pangilinan J."/>
            <person name="Pereira M.F."/>
            <person name="Perotto S."/>
            <person name="Peter M."/>
            <person name="Pfister S."/>
            <person name="Riley R."/>
            <person name="Sitrit Y."/>
            <person name="Stielow J.B."/>
            <person name="Szollosi G."/>
            <person name="Zifcakova L."/>
            <person name="Stursova M."/>
            <person name="Spatafora J.W."/>
            <person name="Tedersoo L."/>
            <person name="Vaario L.M."/>
            <person name="Yamada A."/>
            <person name="Yan M."/>
            <person name="Wang P."/>
            <person name="Xu J."/>
            <person name="Bruns T."/>
            <person name="Baldrian P."/>
            <person name="Vilgalys R."/>
            <person name="Dunand C."/>
            <person name="Henrissat B."/>
            <person name="Grigoriev I.V."/>
            <person name="Hibbett D."/>
            <person name="Nagy L.G."/>
            <person name="Martin F.M."/>
        </authorList>
    </citation>
    <scope>NUCLEOTIDE SEQUENCE</scope>
    <source>
        <strain evidence="3">UP504</strain>
    </source>
</reference>
<keyword evidence="4" id="KW-1185">Reference proteome</keyword>
<gene>
    <name evidence="3" type="ORF">BS47DRAFT_1379765</name>
</gene>
<keyword evidence="2" id="KW-1133">Transmembrane helix</keyword>
<feature type="region of interest" description="Disordered" evidence="1">
    <location>
        <begin position="246"/>
        <end position="268"/>
    </location>
</feature>
<name>A0A9P6DYN8_9AGAM</name>
<evidence type="ECO:0000256" key="2">
    <source>
        <dbReference type="SAM" id="Phobius"/>
    </source>
</evidence>
<dbReference type="PANTHER" id="PTHR28008">
    <property type="entry name" value="DOMAIN PROTEIN, PUTATIVE (AFU_ORTHOLOGUE AFUA_3G10980)-RELATED"/>
    <property type="match status" value="1"/>
</dbReference>
<dbReference type="OrthoDB" id="63581at2759"/>
<protein>
    <recommendedName>
        <fullName evidence="5">VanZ-like domain-containing protein</fullName>
    </recommendedName>
</protein>
<dbReference type="PANTHER" id="PTHR28008:SF1">
    <property type="entry name" value="DOMAIN PROTEIN, PUTATIVE (AFU_ORTHOLOGUE AFUA_3G10980)-RELATED"/>
    <property type="match status" value="1"/>
</dbReference>
<dbReference type="AlphaFoldDB" id="A0A9P6DYN8"/>
<evidence type="ECO:0000313" key="4">
    <source>
        <dbReference type="Proteomes" id="UP000886523"/>
    </source>
</evidence>
<dbReference type="EMBL" id="MU128923">
    <property type="protein sequence ID" value="KAF9518662.1"/>
    <property type="molecule type" value="Genomic_DNA"/>
</dbReference>
<feature type="transmembrane region" description="Helical" evidence="2">
    <location>
        <begin position="114"/>
        <end position="132"/>
    </location>
</feature>
<feature type="transmembrane region" description="Helical" evidence="2">
    <location>
        <begin position="85"/>
        <end position="102"/>
    </location>
</feature>
<evidence type="ECO:0008006" key="5">
    <source>
        <dbReference type="Google" id="ProtNLM"/>
    </source>
</evidence>
<dbReference type="Proteomes" id="UP000886523">
    <property type="component" value="Unassembled WGS sequence"/>
</dbReference>
<evidence type="ECO:0000313" key="3">
    <source>
        <dbReference type="EMBL" id="KAF9518662.1"/>
    </source>
</evidence>
<feature type="transmembrane region" description="Helical" evidence="2">
    <location>
        <begin position="152"/>
        <end position="168"/>
    </location>
</feature>
<feature type="transmembrane region" description="Helical" evidence="2">
    <location>
        <begin position="54"/>
        <end position="73"/>
    </location>
</feature>